<evidence type="ECO:0000256" key="4">
    <source>
        <dbReference type="ARBA" id="ARBA00022692"/>
    </source>
</evidence>
<dbReference type="AlphaFoldDB" id="A0A1L5YQY7"/>
<keyword evidence="9 12" id="KW-0503">Monooxygenase</keyword>
<evidence type="ECO:0000256" key="6">
    <source>
        <dbReference type="ARBA" id="ARBA00022989"/>
    </source>
</evidence>
<evidence type="ECO:0000256" key="3">
    <source>
        <dbReference type="ARBA" id="ARBA00022617"/>
    </source>
</evidence>
<keyword evidence="7 12" id="KW-0560">Oxidoreductase</keyword>
<evidence type="ECO:0000313" key="14">
    <source>
        <dbReference type="EMBL" id="APP94173.1"/>
    </source>
</evidence>
<feature type="binding site" description="axial binding residue" evidence="11">
    <location>
        <position position="465"/>
    </location>
    <ligand>
        <name>heme</name>
        <dbReference type="ChEBI" id="CHEBI:30413"/>
    </ligand>
    <ligandPart>
        <name>Fe</name>
        <dbReference type="ChEBI" id="CHEBI:18248"/>
    </ligandPart>
</feature>
<dbReference type="GO" id="GO:0016020">
    <property type="term" value="C:membrane"/>
    <property type="evidence" value="ECO:0007669"/>
    <property type="project" value="UniProtKB-SubCell"/>
</dbReference>
<dbReference type="InterPro" id="IPR050665">
    <property type="entry name" value="Cytochrome_P450_Monooxygen"/>
</dbReference>
<dbReference type="PANTHER" id="PTHR24282">
    <property type="entry name" value="CYTOCHROME P450 FAMILY MEMBER"/>
    <property type="match status" value="1"/>
</dbReference>
<name>A0A1L5YQY7_PASSA</name>
<evidence type="ECO:0000256" key="7">
    <source>
        <dbReference type="ARBA" id="ARBA00023002"/>
    </source>
</evidence>
<dbReference type="PRINTS" id="PR00385">
    <property type="entry name" value="P450"/>
</dbReference>
<evidence type="ECO:0000256" key="12">
    <source>
        <dbReference type="RuleBase" id="RU000461"/>
    </source>
</evidence>
<evidence type="ECO:0000256" key="9">
    <source>
        <dbReference type="ARBA" id="ARBA00023033"/>
    </source>
</evidence>
<dbReference type="PRINTS" id="PR00463">
    <property type="entry name" value="EP450I"/>
</dbReference>
<dbReference type="PROSITE" id="PS00086">
    <property type="entry name" value="CYTOCHROME_P450"/>
    <property type="match status" value="1"/>
</dbReference>
<dbReference type="SUPFAM" id="SSF48264">
    <property type="entry name" value="Cytochrome P450"/>
    <property type="match status" value="1"/>
</dbReference>
<dbReference type="GO" id="GO:0005506">
    <property type="term" value="F:iron ion binding"/>
    <property type="evidence" value="ECO:0007669"/>
    <property type="project" value="InterPro"/>
</dbReference>
<dbReference type="Pfam" id="PF00067">
    <property type="entry name" value="p450"/>
    <property type="match status" value="1"/>
</dbReference>
<dbReference type="GO" id="GO:0004497">
    <property type="term" value="F:monooxygenase activity"/>
    <property type="evidence" value="ECO:0007669"/>
    <property type="project" value="UniProtKB-KW"/>
</dbReference>
<comment type="similarity">
    <text evidence="2 12">Belongs to the cytochrome P450 family.</text>
</comment>
<dbReference type="PANTHER" id="PTHR24282:SF250">
    <property type="entry name" value="CYTOCHROME P450 CYP72A219-LIKE"/>
    <property type="match status" value="1"/>
</dbReference>
<dbReference type="Gene3D" id="1.10.630.10">
    <property type="entry name" value="Cytochrome P450"/>
    <property type="match status" value="1"/>
</dbReference>
<dbReference type="InterPro" id="IPR036396">
    <property type="entry name" value="Cyt_P450_sf"/>
</dbReference>
<dbReference type="InterPro" id="IPR001128">
    <property type="entry name" value="Cyt_P450"/>
</dbReference>
<keyword evidence="4 13" id="KW-0812">Transmembrane</keyword>
<dbReference type="InterPro" id="IPR002401">
    <property type="entry name" value="Cyt_P450_E_grp-I"/>
</dbReference>
<keyword evidence="8 11" id="KW-0408">Iron</keyword>
<dbReference type="GO" id="GO:0009805">
    <property type="term" value="P:coumarin biosynthetic process"/>
    <property type="evidence" value="ECO:0007669"/>
    <property type="project" value="UniProtKB-ARBA"/>
</dbReference>
<evidence type="ECO:0000256" key="11">
    <source>
        <dbReference type="PIRSR" id="PIRSR602401-1"/>
    </source>
</evidence>
<sequence length="517" mass="59414">MGGELVLIAMFLGVIVWAWRVVTWVWLRPIKMERMLREQGLSGTRYRLLYGDAKEIQHMAKLANSNPINPGDDFVPRVIPFYHHVIKAYGKSSFFWMGPVARVIIMEPELIQEILTNNRTFKKPTPKPLAKFLVCGLSGCEDEKWSKHRKIINPAFYVNKLKNMLPAMCLSSGEMMKEWDILIDGNSSAVCELDVHPYIEGLTSDVISRTVFGSSYIEGRKIHQLQKEQAQLTIEIVQSVYIPGWRFLPTRRNMRLKEINSQLKRLFTDIIRKREYAMNVGEDDNGDNFLSLLMRSNQKEIQENGDNKNLGMNTSEIIEECKTFYFAGQEGVSTLITWTMIMLSIHPNWQVHAREEVLQVFGTQKPDYDGLSRLKIVTMILYEVLRLFPPSSIFTRVIYQDTKLGKMTLPSGVHILLPILLVHHDTEIWGKDAKEFKPDRFSEGISIATNNRVSFFPFSWGPRTCIGNNFAMLEAKLAIAMMLQRFSLEVSPSYTHAPSFVCSLQPQYGAHLLLRKI</sequence>
<keyword evidence="6 13" id="KW-1133">Transmembrane helix</keyword>
<dbReference type="InterPro" id="IPR017972">
    <property type="entry name" value="Cyt_P450_CS"/>
</dbReference>
<reference evidence="14" key="1">
    <citation type="journal article" date="2016" name="Plant J.">
        <title>A bacterial artificial chromosome (BAC) genomic approach reveals partial clustering of the furanocoumarin pathway genes in parsnip.</title>
        <authorList>
            <person name="Roselli S."/>
            <person name="Olry A."/>
            <person name="Vautrin S."/>
            <person name="Coriton O."/>
            <person name="Ritchie D."/>
            <person name="Galati G."/>
            <person name="Navrot N."/>
            <person name="Krieger C."/>
            <person name="Vialart G."/>
            <person name="Berges H."/>
            <person name="Bourgaud F."/>
            <person name="Hehn A."/>
        </authorList>
    </citation>
    <scope>NUCLEOTIDE SEQUENCE</scope>
</reference>
<evidence type="ECO:0000256" key="8">
    <source>
        <dbReference type="ARBA" id="ARBA00023004"/>
    </source>
</evidence>
<comment type="cofactor">
    <cofactor evidence="11">
        <name>heme</name>
        <dbReference type="ChEBI" id="CHEBI:30413"/>
    </cofactor>
</comment>
<comment type="subcellular location">
    <subcellularLocation>
        <location evidence="1">Membrane</location>
    </subcellularLocation>
</comment>
<accession>A0A1L5YQY7</accession>
<evidence type="ECO:0000256" key="13">
    <source>
        <dbReference type="SAM" id="Phobius"/>
    </source>
</evidence>
<dbReference type="GO" id="GO:0016705">
    <property type="term" value="F:oxidoreductase activity, acting on paired donors, with incorporation or reduction of molecular oxygen"/>
    <property type="evidence" value="ECO:0007669"/>
    <property type="project" value="InterPro"/>
</dbReference>
<keyword evidence="5 11" id="KW-0479">Metal-binding</keyword>
<evidence type="ECO:0000256" key="10">
    <source>
        <dbReference type="ARBA" id="ARBA00023136"/>
    </source>
</evidence>
<keyword evidence="10 13" id="KW-0472">Membrane</keyword>
<evidence type="ECO:0000256" key="5">
    <source>
        <dbReference type="ARBA" id="ARBA00022723"/>
    </source>
</evidence>
<dbReference type="FunFam" id="1.10.630.10:FF:000029">
    <property type="entry name" value="Cytochrome P450 734A1"/>
    <property type="match status" value="1"/>
</dbReference>
<organism evidence="14">
    <name type="scientific">Pastinaca sativa</name>
    <name type="common">Wild parsnip</name>
    <name type="synonym">Anethum pastinaca</name>
    <dbReference type="NCBI Taxonomy" id="4041"/>
    <lineage>
        <taxon>Eukaryota</taxon>
        <taxon>Viridiplantae</taxon>
        <taxon>Streptophyta</taxon>
        <taxon>Embryophyta</taxon>
        <taxon>Tracheophyta</taxon>
        <taxon>Spermatophyta</taxon>
        <taxon>Magnoliopsida</taxon>
        <taxon>eudicotyledons</taxon>
        <taxon>Gunneridae</taxon>
        <taxon>Pentapetalae</taxon>
        <taxon>asterids</taxon>
        <taxon>campanulids</taxon>
        <taxon>Apiales</taxon>
        <taxon>Apiaceae</taxon>
        <taxon>Apioideae</taxon>
        <taxon>apioid superclade</taxon>
        <taxon>Tordylieae</taxon>
        <taxon>Tordyliinae</taxon>
        <taxon>Pastinaca</taxon>
    </lineage>
</organism>
<protein>
    <submittedName>
        <fullName evidence="14">Cytochrome P450 CYP72A274</fullName>
    </submittedName>
</protein>
<dbReference type="GO" id="GO:0020037">
    <property type="term" value="F:heme binding"/>
    <property type="evidence" value="ECO:0007669"/>
    <property type="project" value="InterPro"/>
</dbReference>
<keyword evidence="3 11" id="KW-0349">Heme</keyword>
<evidence type="ECO:0000256" key="2">
    <source>
        <dbReference type="ARBA" id="ARBA00010617"/>
    </source>
</evidence>
<proteinExistence type="inferred from homology"/>
<dbReference type="EMBL" id="KY081681">
    <property type="protein sequence ID" value="APP94173.1"/>
    <property type="molecule type" value="Genomic_DNA"/>
</dbReference>
<feature type="transmembrane region" description="Helical" evidence="13">
    <location>
        <begin position="6"/>
        <end position="27"/>
    </location>
</feature>
<evidence type="ECO:0000256" key="1">
    <source>
        <dbReference type="ARBA" id="ARBA00004370"/>
    </source>
</evidence>